<name>X0VQA6_9ZZZZ</name>
<proteinExistence type="predicted"/>
<dbReference type="InterPro" id="IPR036849">
    <property type="entry name" value="Enolase-like_C_sf"/>
</dbReference>
<accession>X0VQA6</accession>
<gene>
    <name evidence="2" type="ORF">S01H1_54001</name>
</gene>
<dbReference type="EMBL" id="BARS01035002">
    <property type="protein sequence ID" value="GAG14653.1"/>
    <property type="molecule type" value="Genomic_DNA"/>
</dbReference>
<dbReference type="InterPro" id="IPR034593">
    <property type="entry name" value="DgoD-like"/>
</dbReference>
<sequence>LLGPKVRDWCPISWWSNDMPTEDWTEEIREALSLGYMSAKLKARPWRDFCAQIGTLARIVPSDFRFDADFNAFLRDAGTATPYLLELEKVPAVAIFESPIPQGDIEGNALLRRKITRPLAMHYGTPPIQSALREEVCDGFVIGGGTDRIRQQAALAAQVNKPFWLQMVGTGLTTAFMLHFAATLSHATWPGVTCHEIYIDDLIQDRIEIKQGFAHVPEAAGLGVVPDEEAIARYQVEPGYSPAPPRALYRVTWPSGLQ</sequence>
<dbReference type="AlphaFoldDB" id="X0VQA6"/>
<dbReference type="SUPFAM" id="SSF51604">
    <property type="entry name" value="Enolase C-terminal domain-like"/>
    <property type="match status" value="1"/>
</dbReference>
<organism evidence="2">
    <name type="scientific">marine sediment metagenome</name>
    <dbReference type="NCBI Taxonomy" id="412755"/>
    <lineage>
        <taxon>unclassified sequences</taxon>
        <taxon>metagenomes</taxon>
        <taxon>ecological metagenomes</taxon>
    </lineage>
</organism>
<feature type="non-terminal residue" evidence="2">
    <location>
        <position position="1"/>
    </location>
</feature>
<dbReference type="Pfam" id="PF13378">
    <property type="entry name" value="MR_MLE_C"/>
    <property type="match status" value="1"/>
</dbReference>
<dbReference type="PANTHER" id="PTHR48080">
    <property type="entry name" value="D-GALACTONATE DEHYDRATASE-RELATED"/>
    <property type="match status" value="1"/>
</dbReference>
<dbReference type="InterPro" id="IPR029065">
    <property type="entry name" value="Enolase_C-like"/>
</dbReference>
<reference evidence="2" key="1">
    <citation type="journal article" date="2014" name="Front. Microbiol.">
        <title>High frequency of phylogenetically diverse reductive dehalogenase-homologous genes in deep subseafloor sedimentary metagenomes.</title>
        <authorList>
            <person name="Kawai M."/>
            <person name="Futagami T."/>
            <person name="Toyoda A."/>
            <person name="Takaki Y."/>
            <person name="Nishi S."/>
            <person name="Hori S."/>
            <person name="Arai W."/>
            <person name="Tsubouchi T."/>
            <person name="Morono Y."/>
            <person name="Uchiyama I."/>
            <person name="Ito T."/>
            <person name="Fujiyama A."/>
            <person name="Inagaki F."/>
            <person name="Takami H."/>
        </authorList>
    </citation>
    <scope>NUCLEOTIDE SEQUENCE</scope>
    <source>
        <strain evidence="2">Expedition CK06-06</strain>
    </source>
</reference>
<feature type="domain" description="Enolase C-terminal" evidence="1">
    <location>
        <begin position="25"/>
        <end position="230"/>
    </location>
</feature>
<comment type="caution">
    <text evidence="2">The sequence shown here is derived from an EMBL/GenBank/DDBJ whole genome shotgun (WGS) entry which is preliminary data.</text>
</comment>
<evidence type="ECO:0000259" key="1">
    <source>
        <dbReference type="Pfam" id="PF13378"/>
    </source>
</evidence>
<feature type="non-terminal residue" evidence="2">
    <location>
        <position position="258"/>
    </location>
</feature>
<dbReference type="Gene3D" id="3.20.20.120">
    <property type="entry name" value="Enolase-like C-terminal domain"/>
    <property type="match status" value="1"/>
</dbReference>
<protein>
    <recommendedName>
        <fullName evidence="1">Enolase C-terminal domain-containing protein</fullName>
    </recommendedName>
</protein>
<evidence type="ECO:0000313" key="2">
    <source>
        <dbReference type="EMBL" id="GAG14653.1"/>
    </source>
</evidence>